<dbReference type="Proteomes" id="UP000319209">
    <property type="component" value="Chromosome"/>
</dbReference>
<feature type="transmembrane region" description="Helical" evidence="1">
    <location>
        <begin position="88"/>
        <end position="111"/>
    </location>
</feature>
<feature type="transmembrane region" description="Helical" evidence="1">
    <location>
        <begin position="171"/>
        <end position="191"/>
    </location>
</feature>
<evidence type="ECO:0000313" key="3">
    <source>
        <dbReference type="Proteomes" id="UP000319209"/>
    </source>
</evidence>
<keyword evidence="1" id="KW-0812">Transmembrane</keyword>
<feature type="transmembrane region" description="Helical" evidence="1">
    <location>
        <begin position="211"/>
        <end position="234"/>
    </location>
</feature>
<gene>
    <name evidence="2" type="ORF">FNB79_14470</name>
</gene>
<sequence>MIALFIKLLLAHLIGDFLLQPTKWVMDKAHKKIKSKYLYAHITVHLLALSVILQFNFKYIWGIIIIIGSHFIIDLAKLYLNEKVNSRWLFIIDQLGHIIILLLVVGIYNPYNISIDYFYNTRLLLTVSCLLFVTVVSSIIMKVLVSKWQIENTNETSLKDAGAYIGMLERLFVFVFIAMNYWEGIGFLITAKSVFRFSDLSKAKDRKLTEYILIGTLLSFGLAISCGFIFKMVLPLI</sequence>
<dbReference type="Pfam" id="PF11750">
    <property type="entry name" value="DUF3307"/>
    <property type="match status" value="1"/>
</dbReference>
<evidence type="ECO:0000313" key="2">
    <source>
        <dbReference type="EMBL" id="QDO95125.1"/>
    </source>
</evidence>
<name>A0A516GUF2_9FLAO</name>
<feature type="transmembrane region" description="Helical" evidence="1">
    <location>
        <begin position="37"/>
        <end position="53"/>
    </location>
</feature>
<protein>
    <submittedName>
        <fullName evidence="2">DUF3307 domain-containing protein</fullName>
    </submittedName>
</protein>
<feature type="transmembrane region" description="Helical" evidence="1">
    <location>
        <begin position="123"/>
        <end position="145"/>
    </location>
</feature>
<feature type="transmembrane region" description="Helical" evidence="1">
    <location>
        <begin position="59"/>
        <end position="76"/>
    </location>
</feature>
<dbReference type="AlphaFoldDB" id="A0A516GUF2"/>
<dbReference type="InterPro" id="IPR021737">
    <property type="entry name" value="Phage_phiKZ_Orf197"/>
</dbReference>
<dbReference type="OrthoDB" id="8536716at2"/>
<evidence type="ECO:0000256" key="1">
    <source>
        <dbReference type="SAM" id="Phobius"/>
    </source>
</evidence>
<keyword evidence="1" id="KW-1133">Transmembrane helix</keyword>
<dbReference type="RefSeq" id="WP_143382033.1">
    <property type="nucleotide sequence ID" value="NZ_CP041637.1"/>
</dbReference>
<keyword evidence="3" id="KW-1185">Reference proteome</keyword>
<reference evidence="2 3" key="1">
    <citation type="submission" date="2019-07" db="EMBL/GenBank/DDBJ databases">
        <title>Genome sequencing for Formosa sp. PS13.</title>
        <authorList>
            <person name="Park S.-J."/>
        </authorList>
    </citation>
    <scope>NUCLEOTIDE SEQUENCE [LARGE SCALE GENOMIC DNA]</scope>
    <source>
        <strain evidence="2 3">PS13</strain>
    </source>
</reference>
<dbReference type="KEGG" id="fop:FNB79_14470"/>
<organism evidence="2 3">
    <name type="scientific">Formosa sediminum</name>
    <dbReference type="NCBI Taxonomy" id="2594004"/>
    <lineage>
        <taxon>Bacteria</taxon>
        <taxon>Pseudomonadati</taxon>
        <taxon>Bacteroidota</taxon>
        <taxon>Flavobacteriia</taxon>
        <taxon>Flavobacteriales</taxon>
        <taxon>Flavobacteriaceae</taxon>
        <taxon>Formosa</taxon>
    </lineage>
</organism>
<accession>A0A516GUF2</accession>
<proteinExistence type="predicted"/>
<keyword evidence="1" id="KW-0472">Membrane</keyword>
<dbReference type="EMBL" id="CP041637">
    <property type="protein sequence ID" value="QDO95125.1"/>
    <property type="molecule type" value="Genomic_DNA"/>
</dbReference>